<dbReference type="AlphaFoldDB" id="A0AAU9J5X7"/>
<organism evidence="7 8">
    <name type="scientific">Blepharisma stoltei</name>
    <dbReference type="NCBI Taxonomy" id="1481888"/>
    <lineage>
        <taxon>Eukaryota</taxon>
        <taxon>Sar</taxon>
        <taxon>Alveolata</taxon>
        <taxon>Ciliophora</taxon>
        <taxon>Postciliodesmatophora</taxon>
        <taxon>Heterotrichea</taxon>
        <taxon>Heterotrichida</taxon>
        <taxon>Blepharismidae</taxon>
        <taxon>Blepharisma</taxon>
    </lineage>
</organism>
<feature type="transmembrane region" description="Helical" evidence="6">
    <location>
        <begin position="184"/>
        <end position="203"/>
    </location>
</feature>
<evidence type="ECO:0000313" key="7">
    <source>
        <dbReference type="EMBL" id="CAG9320696.1"/>
    </source>
</evidence>
<comment type="subcellular location">
    <subcellularLocation>
        <location evidence="1">Membrane</location>
        <topology evidence="1">Multi-pass membrane protein</topology>
    </subcellularLocation>
</comment>
<sequence length="388" mass="44070">MVQSHKILVYIFMILMLISGTANTLTAKAMDIVHSEGSKFEHPYFQTATMFMGEVWCLVIYYIMQWINRKKTKESENIPILWTKDPPQKAGLYKKMGPFIFIIPAFFDLLGSTFIFIGLVLSAASVYQMIRGFIIVIVAIYSMIFLKRRLFRHETTGVIMITLGIAITGLASVLYKASTAQDPVLGIIILIVGEALSGGMYVSEELFLKNVKVDPLHAVGIEGLFGFSLYLIILPILYAIPCDDSKMCHDGKVEDFVKAFEQIGASWELMLLWWGTMISIASFNFTGISTTKHASSLARSTISAARTFLVWIFSIIVEWEEFLWLQLIGFILLVFGTLLYNEVIIFPWFGFKESVQKHKLQLEESNNKVDTITTEDIENFRDIKYDSD</sequence>
<dbReference type="GO" id="GO:0055085">
    <property type="term" value="P:transmembrane transport"/>
    <property type="evidence" value="ECO:0007669"/>
    <property type="project" value="InterPro"/>
</dbReference>
<evidence type="ECO:0008006" key="9">
    <source>
        <dbReference type="Google" id="ProtNLM"/>
    </source>
</evidence>
<evidence type="ECO:0000256" key="3">
    <source>
        <dbReference type="ARBA" id="ARBA00022692"/>
    </source>
</evidence>
<evidence type="ECO:0000256" key="1">
    <source>
        <dbReference type="ARBA" id="ARBA00004141"/>
    </source>
</evidence>
<keyword evidence="5 6" id="KW-0472">Membrane</keyword>
<evidence type="ECO:0000313" key="8">
    <source>
        <dbReference type="Proteomes" id="UP001162131"/>
    </source>
</evidence>
<dbReference type="Pfam" id="PF08449">
    <property type="entry name" value="UAA"/>
    <property type="match status" value="1"/>
</dbReference>
<proteinExistence type="predicted"/>
<feature type="transmembrane region" description="Helical" evidence="6">
    <location>
        <begin position="7"/>
        <end position="25"/>
    </location>
</feature>
<keyword evidence="2" id="KW-0813">Transport</keyword>
<evidence type="ECO:0000256" key="6">
    <source>
        <dbReference type="SAM" id="Phobius"/>
    </source>
</evidence>
<keyword evidence="4 6" id="KW-1133">Transmembrane helix</keyword>
<dbReference type="InterPro" id="IPR013657">
    <property type="entry name" value="SCL35B1-4/HUT1"/>
</dbReference>
<dbReference type="Proteomes" id="UP001162131">
    <property type="component" value="Unassembled WGS sequence"/>
</dbReference>
<gene>
    <name evidence="7" type="ORF">BSTOLATCC_MIC27279</name>
</gene>
<evidence type="ECO:0000256" key="2">
    <source>
        <dbReference type="ARBA" id="ARBA00022448"/>
    </source>
</evidence>
<feature type="transmembrane region" description="Helical" evidence="6">
    <location>
        <begin position="129"/>
        <end position="146"/>
    </location>
</feature>
<accession>A0AAU9J5X7</accession>
<feature type="transmembrane region" description="Helical" evidence="6">
    <location>
        <begin position="323"/>
        <end position="349"/>
    </location>
</feature>
<dbReference type="PANTHER" id="PTHR13146:SF0">
    <property type="entry name" value="SOLUTE CARRIER FAMILY 35 MEMBER F6"/>
    <property type="match status" value="1"/>
</dbReference>
<reference evidence="7" key="1">
    <citation type="submission" date="2021-09" db="EMBL/GenBank/DDBJ databases">
        <authorList>
            <consortium name="AG Swart"/>
            <person name="Singh M."/>
            <person name="Singh A."/>
            <person name="Seah K."/>
            <person name="Emmerich C."/>
        </authorList>
    </citation>
    <scope>NUCLEOTIDE SEQUENCE</scope>
    <source>
        <strain evidence="7">ATCC30299</strain>
    </source>
</reference>
<feature type="transmembrane region" description="Helical" evidence="6">
    <location>
        <begin position="297"/>
        <end position="317"/>
    </location>
</feature>
<feature type="transmembrane region" description="Helical" evidence="6">
    <location>
        <begin position="99"/>
        <end position="123"/>
    </location>
</feature>
<keyword evidence="8" id="KW-1185">Reference proteome</keyword>
<protein>
    <recommendedName>
        <fullName evidence="9">EamA domain-containing protein</fullName>
    </recommendedName>
</protein>
<dbReference type="PANTHER" id="PTHR13146">
    <property type="match status" value="1"/>
</dbReference>
<dbReference type="GO" id="GO:0016020">
    <property type="term" value="C:membrane"/>
    <property type="evidence" value="ECO:0007669"/>
    <property type="project" value="UniProtKB-SubCell"/>
</dbReference>
<evidence type="ECO:0000256" key="5">
    <source>
        <dbReference type="ARBA" id="ARBA00023136"/>
    </source>
</evidence>
<evidence type="ECO:0000256" key="4">
    <source>
        <dbReference type="ARBA" id="ARBA00022989"/>
    </source>
</evidence>
<dbReference type="EMBL" id="CAJZBQ010000027">
    <property type="protein sequence ID" value="CAG9320696.1"/>
    <property type="molecule type" value="Genomic_DNA"/>
</dbReference>
<feature type="transmembrane region" description="Helical" evidence="6">
    <location>
        <begin position="45"/>
        <end position="64"/>
    </location>
</feature>
<dbReference type="SUPFAM" id="SSF103481">
    <property type="entry name" value="Multidrug resistance efflux transporter EmrE"/>
    <property type="match status" value="1"/>
</dbReference>
<name>A0AAU9J5X7_9CILI</name>
<feature type="transmembrane region" description="Helical" evidence="6">
    <location>
        <begin position="215"/>
        <end position="240"/>
    </location>
</feature>
<feature type="transmembrane region" description="Helical" evidence="6">
    <location>
        <begin position="265"/>
        <end position="285"/>
    </location>
</feature>
<feature type="transmembrane region" description="Helical" evidence="6">
    <location>
        <begin position="158"/>
        <end position="178"/>
    </location>
</feature>
<comment type="caution">
    <text evidence="7">The sequence shown here is derived from an EMBL/GenBank/DDBJ whole genome shotgun (WGS) entry which is preliminary data.</text>
</comment>
<keyword evidence="3 6" id="KW-0812">Transmembrane</keyword>
<dbReference type="InterPro" id="IPR037185">
    <property type="entry name" value="EmrE-like"/>
</dbReference>